<keyword evidence="3" id="KW-1185">Reference proteome</keyword>
<gene>
    <name evidence="2" type="ORF">SSX86_013862</name>
</gene>
<reference evidence="2 3" key="1">
    <citation type="submission" date="2024-04" db="EMBL/GenBank/DDBJ databases">
        <title>The reference genome of an endangered Asteraceae, Deinandra increscens subsp. villosa, native to the Central Coast of California.</title>
        <authorList>
            <person name="Guilliams M."/>
            <person name="Hasenstab-Lehman K."/>
            <person name="Meyer R."/>
            <person name="Mcevoy S."/>
        </authorList>
    </citation>
    <scope>NUCLEOTIDE SEQUENCE [LARGE SCALE GENOMIC DNA]</scope>
    <source>
        <tissue evidence="2">Leaf</tissue>
    </source>
</reference>
<feature type="region of interest" description="Disordered" evidence="1">
    <location>
        <begin position="288"/>
        <end position="311"/>
    </location>
</feature>
<name>A0AAP0GZB6_9ASTR</name>
<accession>A0AAP0GZB6</accession>
<dbReference type="Proteomes" id="UP001408789">
    <property type="component" value="Unassembled WGS sequence"/>
</dbReference>
<feature type="compositionally biased region" description="Basic and acidic residues" evidence="1">
    <location>
        <begin position="301"/>
        <end position="311"/>
    </location>
</feature>
<dbReference type="InterPro" id="IPR039615">
    <property type="entry name" value="PKS"/>
</dbReference>
<proteinExistence type="predicted"/>
<sequence>MIISALILHRTHHDISSFKCIFFRLYKKKTTQHIIYTSITFIINFVTHSLVSSSMGTENNPISNDLRVASFSCYLKPVEGVINMFDANLEKFSDRAVLDLHKVKPSIFTARTPSIASETSSWSNNQGALLQRKSPVGKRWFHGCTGPCSTRKAVYVQQSIKKEDPFAFPVMNRVPTTNERSVEELPRVSIEVFGSGTINKSDIARNLVRKMSILTWDAIPNRKEESVVCDDMASEASSDLFEIENISRTTGWQPSESSCMSPSTQYAPSEASIEWSVVTASAAEFSTGYDERHNTRAKSKSKIEVPKRSQRKADNGLLGCKSFKSVKVVEPVCRTNDKSKY</sequence>
<dbReference type="PANTHER" id="PTHR33781:SF3">
    <property type="entry name" value="PROTEIN PHYTOCHROME KINASE SUBSTRATE 3"/>
    <property type="match status" value="1"/>
</dbReference>
<evidence type="ECO:0000313" key="2">
    <source>
        <dbReference type="EMBL" id="KAK9066539.1"/>
    </source>
</evidence>
<protein>
    <submittedName>
        <fullName evidence="2">Uncharacterized protein</fullName>
    </submittedName>
</protein>
<dbReference type="PANTHER" id="PTHR33781">
    <property type="entry name" value="PROTEIN PHYTOCHROME KINASE SUBSTRATE 1-RELATED"/>
    <property type="match status" value="1"/>
</dbReference>
<dbReference type="GO" id="GO:0009638">
    <property type="term" value="P:phototropism"/>
    <property type="evidence" value="ECO:0007669"/>
    <property type="project" value="InterPro"/>
</dbReference>
<evidence type="ECO:0000256" key="1">
    <source>
        <dbReference type="SAM" id="MobiDB-lite"/>
    </source>
</evidence>
<evidence type="ECO:0000313" key="3">
    <source>
        <dbReference type="Proteomes" id="UP001408789"/>
    </source>
</evidence>
<dbReference type="EMBL" id="JBCNJP010000015">
    <property type="protein sequence ID" value="KAK9066539.1"/>
    <property type="molecule type" value="Genomic_DNA"/>
</dbReference>
<dbReference type="AlphaFoldDB" id="A0AAP0GZB6"/>
<comment type="caution">
    <text evidence="2">The sequence shown here is derived from an EMBL/GenBank/DDBJ whole genome shotgun (WGS) entry which is preliminary data.</text>
</comment>
<organism evidence="2 3">
    <name type="scientific">Deinandra increscens subsp. villosa</name>
    <dbReference type="NCBI Taxonomy" id="3103831"/>
    <lineage>
        <taxon>Eukaryota</taxon>
        <taxon>Viridiplantae</taxon>
        <taxon>Streptophyta</taxon>
        <taxon>Embryophyta</taxon>
        <taxon>Tracheophyta</taxon>
        <taxon>Spermatophyta</taxon>
        <taxon>Magnoliopsida</taxon>
        <taxon>eudicotyledons</taxon>
        <taxon>Gunneridae</taxon>
        <taxon>Pentapetalae</taxon>
        <taxon>asterids</taxon>
        <taxon>campanulids</taxon>
        <taxon>Asterales</taxon>
        <taxon>Asteraceae</taxon>
        <taxon>Asteroideae</taxon>
        <taxon>Heliantheae alliance</taxon>
        <taxon>Madieae</taxon>
        <taxon>Madiinae</taxon>
        <taxon>Deinandra</taxon>
    </lineage>
</organism>